<evidence type="ECO:0000313" key="4">
    <source>
        <dbReference type="Proteomes" id="UP000005239"/>
    </source>
</evidence>
<name>A0A2A6CPI7_PRIPA</name>
<keyword evidence="4" id="KW-1185">Reference proteome</keyword>
<keyword evidence="2" id="KW-0812">Transmembrane</keyword>
<dbReference type="EnsemblMetazoa" id="PPA41080.1">
    <property type="protein sequence ID" value="PPA41080.1"/>
    <property type="gene ID" value="WBGene00279449"/>
</dbReference>
<organism evidence="3 4">
    <name type="scientific">Pristionchus pacificus</name>
    <name type="common">Parasitic nematode worm</name>
    <dbReference type="NCBI Taxonomy" id="54126"/>
    <lineage>
        <taxon>Eukaryota</taxon>
        <taxon>Metazoa</taxon>
        <taxon>Ecdysozoa</taxon>
        <taxon>Nematoda</taxon>
        <taxon>Chromadorea</taxon>
        <taxon>Rhabditida</taxon>
        <taxon>Rhabditina</taxon>
        <taxon>Diplogasteromorpha</taxon>
        <taxon>Diplogasteroidea</taxon>
        <taxon>Neodiplogasteridae</taxon>
        <taxon>Pristionchus</taxon>
    </lineage>
</organism>
<gene>
    <name evidence="3" type="primary">WBGene00279449</name>
</gene>
<evidence type="ECO:0000313" key="3">
    <source>
        <dbReference type="EnsemblMetazoa" id="PPA41080.1"/>
    </source>
</evidence>
<sequence length="113" mass="12291">MQAPPSYAEAISLPGIPHMDPSMSPASPPDYTRFAPIPLPPRPLTPPLPSPVRIDIAPSQSTSAPPTRTNENAGPSNTDYSDWKLLFKCLGYSILFLIIIAVSILEIVMEDDY</sequence>
<keyword evidence="2" id="KW-0472">Membrane</keyword>
<dbReference type="AlphaFoldDB" id="A0A2A6CPI7"/>
<dbReference type="Proteomes" id="UP000005239">
    <property type="component" value="Unassembled WGS sequence"/>
</dbReference>
<evidence type="ECO:0000256" key="2">
    <source>
        <dbReference type="SAM" id="Phobius"/>
    </source>
</evidence>
<reference evidence="3" key="2">
    <citation type="submission" date="2022-06" db="UniProtKB">
        <authorList>
            <consortium name="EnsemblMetazoa"/>
        </authorList>
    </citation>
    <scope>IDENTIFICATION</scope>
    <source>
        <strain evidence="3">PS312</strain>
    </source>
</reference>
<keyword evidence="2" id="KW-1133">Transmembrane helix</keyword>
<protein>
    <submittedName>
        <fullName evidence="3">Uncharacterized protein</fullName>
    </submittedName>
</protein>
<accession>A0A2A6CPI7</accession>
<evidence type="ECO:0000256" key="1">
    <source>
        <dbReference type="SAM" id="MobiDB-lite"/>
    </source>
</evidence>
<proteinExistence type="predicted"/>
<feature type="transmembrane region" description="Helical" evidence="2">
    <location>
        <begin position="85"/>
        <end position="108"/>
    </location>
</feature>
<feature type="compositionally biased region" description="Pro residues" evidence="1">
    <location>
        <begin position="37"/>
        <end position="50"/>
    </location>
</feature>
<feature type="region of interest" description="Disordered" evidence="1">
    <location>
        <begin position="1"/>
        <end position="78"/>
    </location>
</feature>
<accession>A0A8R1Z0R4</accession>
<feature type="compositionally biased region" description="Polar residues" evidence="1">
    <location>
        <begin position="58"/>
        <end position="78"/>
    </location>
</feature>
<reference evidence="4" key="1">
    <citation type="journal article" date="2008" name="Nat. Genet.">
        <title>The Pristionchus pacificus genome provides a unique perspective on nematode lifestyle and parasitism.</title>
        <authorList>
            <person name="Dieterich C."/>
            <person name="Clifton S.W."/>
            <person name="Schuster L.N."/>
            <person name="Chinwalla A."/>
            <person name="Delehaunty K."/>
            <person name="Dinkelacker I."/>
            <person name="Fulton L."/>
            <person name="Fulton R."/>
            <person name="Godfrey J."/>
            <person name="Minx P."/>
            <person name="Mitreva M."/>
            <person name="Roeseler W."/>
            <person name="Tian H."/>
            <person name="Witte H."/>
            <person name="Yang S.P."/>
            <person name="Wilson R.K."/>
            <person name="Sommer R.J."/>
        </authorList>
    </citation>
    <scope>NUCLEOTIDE SEQUENCE [LARGE SCALE GENOMIC DNA]</scope>
    <source>
        <strain evidence="4">PS312</strain>
    </source>
</reference>